<keyword evidence="2" id="KW-0732">Signal</keyword>
<protein>
    <submittedName>
        <fullName evidence="3">Uncharacterized protein</fullName>
    </submittedName>
</protein>
<comment type="caution">
    <text evidence="3">The sequence shown here is derived from an EMBL/GenBank/DDBJ whole genome shotgun (WGS) entry which is preliminary data.</text>
</comment>
<proteinExistence type="predicted"/>
<evidence type="ECO:0000256" key="2">
    <source>
        <dbReference type="SAM" id="SignalP"/>
    </source>
</evidence>
<dbReference type="InterPro" id="IPR021116">
    <property type="entry name" value="Calcitonin/adrenomedullin"/>
</dbReference>
<gene>
    <name evidence="3" type="ORF">JRQ81_005403</name>
</gene>
<dbReference type="PROSITE" id="PS51257">
    <property type="entry name" value="PROKAR_LIPOPROTEIN"/>
    <property type="match status" value="1"/>
</dbReference>
<accession>A0A9Q0XH25</accession>
<feature type="region of interest" description="Disordered" evidence="1">
    <location>
        <begin position="123"/>
        <end position="158"/>
    </location>
</feature>
<dbReference type="AlphaFoldDB" id="A0A9Q0XH25"/>
<dbReference type="GO" id="GO:0005179">
    <property type="term" value="F:hormone activity"/>
    <property type="evidence" value="ECO:0007669"/>
    <property type="project" value="InterPro"/>
</dbReference>
<dbReference type="GO" id="GO:0005576">
    <property type="term" value="C:extracellular region"/>
    <property type="evidence" value="ECO:0007669"/>
    <property type="project" value="InterPro"/>
</dbReference>
<feature type="signal peptide" evidence="2">
    <location>
        <begin position="1"/>
        <end position="25"/>
    </location>
</feature>
<keyword evidence="4" id="KW-1185">Reference proteome</keyword>
<reference evidence="3" key="1">
    <citation type="journal article" date="2023" name="DNA Res.">
        <title>Chromosome-level genome assembly of Phrynocephalus forsythii using third-generation DNA sequencing and Hi-C analysis.</title>
        <authorList>
            <person name="Qi Y."/>
            <person name="Zhao W."/>
            <person name="Zhao Y."/>
            <person name="Niu C."/>
            <person name="Cao S."/>
            <person name="Zhang Y."/>
        </authorList>
    </citation>
    <scope>NUCLEOTIDE SEQUENCE</scope>
    <source>
        <tissue evidence="3">Muscle</tissue>
    </source>
</reference>
<dbReference type="Pfam" id="PF00214">
    <property type="entry name" value="Calc_CGRP_IAPP"/>
    <property type="match status" value="1"/>
</dbReference>
<dbReference type="EMBL" id="JAPFRF010000012">
    <property type="protein sequence ID" value="KAJ7313744.1"/>
    <property type="molecule type" value="Genomic_DNA"/>
</dbReference>
<sequence>MDARSIFVMVCLLVTSACQPWRTSGVPDRRQPPPVASFLKQLLKIHGGADRHVLQQPGPEAGERPTKWVQSGEERNQLNLFKSSVPGHRVPRQLMASPPMRGCHLGTCQIQNLANLLYRYGSNSQKEESHKNNKSTTDPMGYGRRKRRAAGHGVPAPT</sequence>
<name>A0A9Q0XH25_9SAUR</name>
<feature type="chain" id="PRO_5040185012" evidence="2">
    <location>
        <begin position="26"/>
        <end position="158"/>
    </location>
</feature>
<dbReference type="Proteomes" id="UP001142489">
    <property type="component" value="Unassembled WGS sequence"/>
</dbReference>
<evidence type="ECO:0000256" key="1">
    <source>
        <dbReference type="SAM" id="MobiDB-lite"/>
    </source>
</evidence>
<evidence type="ECO:0000313" key="4">
    <source>
        <dbReference type="Proteomes" id="UP001142489"/>
    </source>
</evidence>
<evidence type="ECO:0000313" key="3">
    <source>
        <dbReference type="EMBL" id="KAJ7313744.1"/>
    </source>
</evidence>
<dbReference type="OrthoDB" id="8854792at2759"/>
<organism evidence="3 4">
    <name type="scientific">Phrynocephalus forsythii</name>
    <dbReference type="NCBI Taxonomy" id="171643"/>
    <lineage>
        <taxon>Eukaryota</taxon>
        <taxon>Metazoa</taxon>
        <taxon>Chordata</taxon>
        <taxon>Craniata</taxon>
        <taxon>Vertebrata</taxon>
        <taxon>Euteleostomi</taxon>
        <taxon>Lepidosauria</taxon>
        <taxon>Squamata</taxon>
        <taxon>Bifurcata</taxon>
        <taxon>Unidentata</taxon>
        <taxon>Episquamata</taxon>
        <taxon>Toxicofera</taxon>
        <taxon>Iguania</taxon>
        <taxon>Acrodonta</taxon>
        <taxon>Agamidae</taxon>
        <taxon>Agaminae</taxon>
        <taxon>Phrynocephalus</taxon>
    </lineage>
</organism>